<dbReference type="EMBL" id="FQZN01000025">
    <property type="protein sequence ID" value="SHJ39072.1"/>
    <property type="molecule type" value="Genomic_DNA"/>
</dbReference>
<dbReference type="CDD" id="cd00130">
    <property type="entry name" value="PAS"/>
    <property type="match status" value="1"/>
</dbReference>
<evidence type="ECO:0000313" key="3">
    <source>
        <dbReference type="Proteomes" id="UP000184192"/>
    </source>
</evidence>
<name>A0A1M6IXB9_9BACE</name>
<dbReference type="InterPro" id="IPR000014">
    <property type="entry name" value="PAS"/>
</dbReference>
<dbReference type="Gene3D" id="3.30.450.20">
    <property type="entry name" value="PAS domain"/>
    <property type="match status" value="1"/>
</dbReference>
<gene>
    <name evidence="2" type="ORF">SAMN05444350_12575</name>
</gene>
<dbReference type="SUPFAM" id="SSF55785">
    <property type="entry name" value="PYP-like sensor domain (PAS domain)"/>
    <property type="match status" value="1"/>
</dbReference>
<dbReference type="AlphaFoldDB" id="A0A1M6IXB9"/>
<organism evidence="2 3">
    <name type="scientific">Bacteroides stercorirosoris</name>
    <dbReference type="NCBI Taxonomy" id="871324"/>
    <lineage>
        <taxon>Bacteria</taxon>
        <taxon>Pseudomonadati</taxon>
        <taxon>Bacteroidota</taxon>
        <taxon>Bacteroidia</taxon>
        <taxon>Bacteroidales</taxon>
        <taxon>Bacteroidaceae</taxon>
        <taxon>Bacteroides</taxon>
    </lineage>
</organism>
<dbReference type="InterPro" id="IPR035965">
    <property type="entry name" value="PAS-like_dom_sf"/>
</dbReference>
<reference evidence="3" key="1">
    <citation type="submission" date="2016-11" db="EMBL/GenBank/DDBJ databases">
        <authorList>
            <person name="Varghese N."/>
            <person name="Submissions S."/>
        </authorList>
    </citation>
    <scope>NUCLEOTIDE SEQUENCE [LARGE SCALE GENOMIC DNA]</scope>
    <source>
        <strain evidence="3">DSM 26884</strain>
    </source>
</reference>
<evidence type="ECO:0000259" key="1">
    <source>
        <dbReference type="Pfam" id="PF13426"/>
    </source>
</evidence>
<dbReference type="eggNOG" id="COG3829">
    <property type="taxonomic scope" value="Bacteria"/>
</dbReference>
<feature type="domain" description="PAS" evidence="1">
    <location>
        <begin position="19"/>
        <end position="81"/>
    </location>
</feature>
<accession>A0A1M6IXB9</accession>
<keyword evidence="3" id="KW-1185">Reference proteome</keyword>
<protein>
    <submittedName>
        <fullName evidence="2">PAS domain-containing protein</fullName>
    </submittedName>
</protein>
<sequence length="118" mass="13454">MNRNFITKTMYEWANEMNCAVTVCDTEGVILYMNEKACCTFTKHGNLIGKNLFDCHNPQSQDKIRELLETGGVNAYTIEKNGVRKMIYQTAWKQDGVVGGLVEISMEIPGEMPHYVRK</sequence>
<dbReference type="Proteomes" id="UP000184192">
    <property type="component" value="Unassembled WGS sequence"/>
</dbReference>
<proteinExistence type="predicted"/>
<evidence type="ECO:0000313" key="2">
    <source>
        <dbReference type="EMBL" id="SHJ39072.1"/>
    </source>
</evidence>
<dbReference type="Pfam" id="PF13426">
    <property type="entry name" value="PAS_9"/>
    <property type="match status" value="1"/>
</dbReference>